<proteinExistence type="predicted"/>
<comment type="caution">
    <text evidence="1">The sequence shown here is derived from an EMBL/GenBank/DDBJ whole genome shotgun (WGS) entry which is preliminary data.</text>
</comment>
<name>A0A0F9CPE8_9ZZZZ</name>
<organism evidence="1">
    <name type="scientific">marine sediment metagenome</name>
    <dbReference type="NCBI Taxonomy" id="412755"/>
    <lineage>
        <taxon>unclassified sequences</taxon>
        <taxon>metagenomes</taxon>
        <taxon>ecological metagenomes</taxon>
    </lineage>
</organism>
<evidence type="ECO:0000313" key="1">
    <source>
        <dbReference type="EMBL" id="KKL28277.1"/>
    </source>
</evidence>
<reference evidence="1" key="1">
    <citation type="journal article" date="2015" name="Nature">
        <title>Complex archaea that bridge the gap between prokaryotes and eukaryotes.</title>
        <authorList>
            <person name="Spang A."/>
            <person name="Saw J.H."/>
            <person name="Jorgensen S.L."/>
            <person name="Zaremba-Niedzwiedzka K."/>
            <person name="Martijn J."/>
            <person name="Lind A.E."/>
            <person name="van Eijk R."/>
            <person name="Schleper C."/>
            <person name="Guy L."/>
            <person name="Ettema T.J."/>
        </authorList>
    </citation>
    <scope>NUCLEOTIDE SEQUENCE</scope>
</reference>
<dbReference type="AlphaFoldDB" id="A0A0F9CPE8"/>
<gene>
    <name evidence="1" type="ORF">LCGC14_2376740</name>
</gene>
<dbReference type="EMBL" id="LAZR01035155">
    <property type="protein sequence ID" value="KKL28277.1"/>
    <property type="molecule type" value="Genomic_DNA"/>
</dbReference>
<accession>A0A0F9CPE8</accession>
<sequence>MADETIPPYIDTKTVTLAGTPEAITTRTLHVSSIAIKPLLTNTGTLFVVDLSDESKLFPVSTDGIVLPINDPSRIKIDVSVSGEGAAWVAV</sequence>
<protein>
    <submittedName>
        <fullName evidence="1">Uncharacterized protein</fullName>
    </submittedName>
</protein>